<gene>
    <name evidence="1" type="ORF">METZ01_LOCUS109311</name>
</gene>
<protein>
    <submittedName>
        <fullName evidence="1">Uncharacterized protein</fullName>
    </submittedName>
</protein>
<proteinExistence type="predicted"/>
<accession>A0A381WX26</accession>
<sequence length="42" mass="5029">SIVAMKSSFLPHLERKLMIKNITQEFENNFGILPEYVEYRQN</sequence>
<dbReference type="EMBL" id="UINC01013009">
    <property type="protein sequence ID" value="SVA56457.1"/>
    <property type="molecule type" value="Genomic_DNA"/>
</dbReference>
<feature type="non-terminal residue" evidence="1">
    <location>
        <position position="1"/>
    </location>
</feature>
<evidence type="ECO:0000313" key="1">
    <source>
        <dbReference type="EMBL" id="SVA56457.1"/>
    </source>
</evidence>
<name>A0A381WX26_9ZZZZ</name>
<reference evidence="1" key="1">
    <citation type="submission" date="2018-05" db="EMBL/GenBank/DDBJ databases">
        <authorList>
            <person name="Lanie J.A."/>
            <person name="Ng W.-L."/>
            <person name="Kazmierczak K.M."/>
            <person name="Andrzejewski T.M."/>
            <person name="Davidsen T.M."/>
            <person name="Wayne K.J."/>
            <person name="Tettelin H."/>
            <person name="Glass J.I."/>
            <person name="Rusch D."/>
            <person name="Podicherti R."/>
            <person name="Tsui H.-C.T."/>
            <person name="Winkler M.E."/>
        </authorList>
    </citation>
    <scope>NUCLEOTIDE SEQUENCE</scope>
</reference>
<organism evidence="1">
    <name type="scientific">marine metagenome</name>
    <dbReference type="NCBI Taxonomy" id="408172"/>
    <lineage>
        <taxon>unclassified sequences</taxon>
        <taxon>metagenomes</taxon>
        <taxon>ecological metagenomes</taxon>
    </lineage>
</organism>
<dbReference type="AlphaFoldDB" id="A0A381WX26"/>